<dbReference type="FunFam" id="3.30.70.330:FF:000397">
    <property type="entry name" value="RNA binding protein Nrd1"/>
    <property type="match status" value="1"/>
</dbReference>
<feature type="compositionally biased region" description="Basic and acidic residues" evidence="8">
    <location>
        <begin position="387"/>
        <end position="398"/>
    </location>
</feature>
<feature type="domain" description="RRM" evidence="9">
    <location>
        <begin position="498"/>
        <end position="569"/>
    </location>
</feature>
<dbReference type="CDD" id="cd16984">
    <property type="entry name" value="CID_Nrd1_like"/>
    <property type="match status" value="1"/>
</dbReference>
<dbReference type="GO" id="GO:0071006">
    <property type="term" value="C:U2-type catalytic step 1 spliceosome"/>
    <property type="evidence" value="ECO:0007669"/>
    <property type="project" value="TreeGrafter"/>
</dbReference>
<dbReference type="InterPro" id="IPR008942">
    <property type="entry name" value="ENTH_VHS"/>
</dbReference>
<feature type="compositionally biased region" description="Polar residues" evidence="8">
    <location>
        <begin position="377"/>
        <end position="386"/>
    </location>
</feature>
<dbReference type="Pfam" id="PF00076">
    <property type="entry name" value="RRM_1"/>
    <property type="match status" value="1"/>
</dbReference>
<evidence type="ECO:0000259" key="10">
    <source>
        <dbReference type="PROSITE" id="PS51391"/>
    </source>
</evidence>
<dbReference type="PROSITE" id="PS51391">
    <property type="entry name" value="CID"/>
    <property type="match status" value="1"/>
</dbReference>
<keyword evidence="5" id="KW-0508">mRNA splicing</keyword>
<dbReference type="Gene3D" id="3.30.70.330">
    <property type="match status" value="1"/>
</dbReference>
<keyword evidence="6" id="KW-0539">Nucleus</keyword>
<dbReference type="GO" id="GO:0017070">
    <property type="term" value="F:U6 snRNA binding"/>
    <property type="evidence" value="ECO:0007669"/>
    <property type="project" value="TreeGrafter"/>
</dbReference>
<dbReference type="AlphaFoldDB" id="A0A1Q8RPD3"/>
<dbReference type="InterPro" id="IPR006569">
    <property type="entry name" value="CID_dom"/>
</dbReference>
<feature type="compositionally biased region" description="Low complexity" evidence="8">
    <location>
        <begin position="298"/>
        <end position="308"/>
    </location>
</feature>
<feature type="region of interest" description="Disordered" evidence="8">
    <location>
        <begin position="283"/>
        <end position="321"/>
    </location>
</feature>
<dbReference type="InterPro" id="IPR039171">
    <property type="entry name" value="Cwc2/Slt11"/>
</dbReference>
<dbReference type="GO" id="GO:0000974">
    <property type="term" value="C:Prp19 complex"/>
    <property type="evidence" value="ECO:0007669"/>
    <property type="project" value="TreeGrafter"/>
</dbReference>
<feature type="compositionally biased region" description="Basic residues" evidence="8">
    <location>
        <begin position="404"/>
        <end position="416"/>
    </location>
</feature>
<dbReference type="GO" id="GO:0010629">
    <property type="term" value="P:negative regulation of gene expression"/>
    <property type="evidence" value="ECO:0007669"/>
    <property type="project" value="UniProtKB-ARBA"/>
</dbReference>
<dbReference type="PANTHER" id="PTHR14089:SF2">
    <property type="entry name" value="PRE-MRNA-SPLICING FACTOR CWC2"/>
    <property type="match status" value="1"/>
</dbReference>
<evidence type="ECO:0000256" key="3">
    <source>
        <dbReference type="ARBA" id="ARBA00022728"/>
    </source>
</evidence>
<gene>
    <name evidence="11" type="ORF">CCHL11_04206</name>
</gene>
<dbReference type="EMBL" id="MPGH01000132">
    <property type="protein sequence ID" value="OLN86206.1"/>
    <property type="molecule type" value="Genomic_DNA"/>
</dbReference>
<name>A0A1Q8RPD3_9PEZI</name>
<evidence type="ECO:0000256" key="6">
    <source>
        <dbReference type="ARBA" id="ARBA00023242"/>
    </source>
</evidence>
<proteinExistence type="predicted"/>
<dbReference type="InterPro" id="IPR012677">
    <property type="entry name" value="Nucleotide-bd_a/b_plait_sf"/>
</dbReference>
<dbReference type="InterPro" id="IPR035979">
    <property type="entry name" value="RBD_domain_sf"/>
</dbReference>
<accession>A0A1Q8RPD3</accession>
<reference evidence="11 12" key="1">
    <citation type="submission" date="2016-11" db="EMBL/GenBank/DDBJ databases">
        <title>Draft Genome Assembly of Colletotrichum chlorophyti a pathogen of herbaceous plants.</title>
        <authorList>
            <person name="Gan P."/>
            <person name="Narusaka M."/>
            <person name="Tsushima A."/>
            <person name="Narusaka Y."/>
            <person name="Takano Y."/>
            <person name="Shirasu K."/>
        </authorList>
    </citation>
    <scope>NUCLEOTIDE SEQUENCE [LARGE SCALE GENOMIC DNA]</scope>
    <source>
        <strain evidence="11 12">NTL11</strain>
    </source>
</reference>
<comment type="subcellular location">
    <subcellularLocation>
        <location evidence="1">Nucleus</location>
    </subcellularLocation>
</comment>
<feature type="compositionally biased region" description="Basic and acidic residues" evidence="8">
    <location>
        <begin position="652"/>
        <end position="663"/>
    </location>
</feature>
<keyword evidence="12" id="KW-1185">Reference proteome</keyword>
<evidence type="ECO:0000259" key="9">
    <source>
        <dbReference type="PROSITE" id="PS50102"/>
    </source>
</evidence>
<dbReference type="GO" id="GO:0008380">
    <property type="term" value="P:RNA splicing"/>
    <property type="evidence" value="ECO:0007669"/>
    <property type="project" value="UniProtKB-KW"/>
</dbReference>
<dbReference type="PROSITE" id="PS50102">
    <property type="entry name" value="RRM"/>
    <property type="match status" value="1"/>
</dbReference>
<dbReference type="Proteomes" id="UP000186583">
    <property type="component" value="Unassembled WGS sequence"/>
</dbReference>
<keyword evidence="3" id="KW-0507">mRNA processing</keyword>
<comment type="caution">
    <text evidence="11">The sequence shown here is derived from an EMBL/GenBank/DDBJ whole genome shotgun (WGS) entry which is preliminary data.</text>
</comment>
<dbReference type="GO" id="GO:0071007">
    <property type="term" value="C:U2-type catalytic step 2 spliceosome"/>
    <property type="evidence" value="ECO:0007669"/>
    <property type="project" value="TreeGrafter"/>
</dbReference>
<keyword evidence="2" id="KW-0597">Phosphoprotein</keyword>
<dbReference type="InterPro" id="IPR048892">
    <property type="entry name" value="Nrd1_Seb1_dom2"/>
</dbReference>
<evidence type="ECO:0000256" key="7">
    <source>
        <dbReference type="PROSITE-ProRule" id="PRU00176"/>
    </source>
</evidence>
<feature type="compositionally biased region" description="Basic and acidic residues" evidence="8">
    <location>
        <begin position="417"/>
        <end position="429"/>
    </location>
</feature>
<feature type="compositionally biased region" description="Pro residues" evidence="8">
    <location>
        <begin position="283"/>
        <end position="297"/>
    </location>
</feature>
<dbReference type="Pfam" id="PF04818">
    <property type="entry name" value="CID"/>
    <property type="match status" value="1"/>
</dbReference>
<dbReference type="SMART" id="SM00582">
    <property type="entry name" value="RPR"/>
    <property type="match status" value="1"/>
</dbReference>
<evidence type="ECO:0000256" key="4">
    <source>
        <dbReference type="ARBA" id="ARBA00022884"/>
    </source>
</evidence>
<evidence type="ECO:0000256" key="2">
    <source>
        <dbReference type="ARBA" id="ARBA00022553"/>
    </source>
</evidence>
<dbReference type="PANTHER" id="PTHR14089">
    <property type="entry name" value="PRE-MRNA-SPLICING FACTOR RBM22"/>
    <property type="match status" value="1"/>
</dbReference>
<protein>
    <submittedName>
        <fullName evidence="11">Rpb7-binding protein seb1</fullName>
    </submittedName>
</protein>
<feature type="domain" description="CID" evidence="10">
    <location>
        <begin position="1"/>
        <end position="153"/>
    </location>
</feature>
<feature type="region of interest" description="Disordered" evidence="8">
    <location>
        <begin position="351"/>
        <end position="483"/>
    </location>
</feature>
<dbReference type="OrthoDB" id="79367at2759"/>
<evidence type="ECO:0000256" key="1">
    <source>
        <dbReference type="ARBA" id="ARBA00004123"/>
    </source>
</evidence>
<evidence type="ECO:0000256" key="5">
    <source>
        <dbReference type="ARBA" id="ARBA00023187"/>
    </source>
</evidence>
<dbReference type="GO" id="GO:0036002">
    <property type="term" value="F:pre-mRNA binding"/>
    <property type="evidence" value="ECO:0007669"/>
    <property type="project" value="TreeGrafter"/>
</dbReference>
<evidence type="ECO:0000313" key="11">
    <source>
        <dbReference type="EMBL" id="OLN86206.1"/>
    </source>
</evidence>
<sequence>MAPVAELEAGLEAMLRAKPPGAPRETMEALTLLCFNNVQDESVLFQKLYTHFKKAPATHKLGVVYVIDTVMRKWLAQAKIAGFPIDDTALDGTYAAGAHRVTELMPRIMDELLRSAPQDQKAKISRLLGIWEGGHTFPIEMIESWRKKFQAAFEPTQSTTPVGSPPPSAYAVLGYPYNKATQPPASTVPTDSRLQSLLKDIEVMGAQQKAAAPTQNNPVSAQPFTQPQNGPYVQNGTLAAQTPTITPELAKVLESIKAAQSLQPAPPTTQYQAPFAMPPFTQPAGMPIPAPQFPYAPPQSSFQPQAPAGVPFPGATSQQPNSSFDLLRNLVQGGLSQAKIQEIVSSLSNQNGTASAAPVAPVSGTPSTSYYAPGQAWGSSAQSNDNYGRDPQSHRYNDNTRSPKGYHGRSRSRSPGRRWDSRPSSRGGRDNGNGNGYGRSSPDRGRHDDEDGRRGGDYRQRSPIGHNEHGRSPRPNPNDKWVEYDRSLPRGNIKVLSRTLFVGGVQSLTEQQLRDIFSQYGHVQTCILNREKRHAFVKMISRQDAVRAKEAMERANGEPQALRTRWGVGFGPRDCSDYQTGVSIIPIGKLTDADRKWLLTAEYGGSGGRPIEGGLVVEEPDIEIGAGVSSKAISRRMQTDKSGNHGPRSTRGGRDDERDDHSNRWRRSRDRRDDNQASTSGVNAQPLTEPFPYNIATLPNGMPSYPPGFVFPAPNGGQ</sequence>
<feature type="compositionally biased region" description="Polar residues" evidence="8">
    <location>
        <begin position="676"/>
        <end position="686"/>
    </location>
</feature>
<organism evidence="11 12">
    <name type="scientific">Colletotrichum chlorophyti</name>
    <dbReference type="NCBI Taxonomy" id="708187"/>
    <lineage>
        <taxon>Eukaryota</taxon>
        <taxon>Fungi</taxon>
        <taxon>Dikarya</taxon>
        <taxon>Ascomycota</taxon>
        <taxon>Pezizomycotina</taxon>
        <taxon>Sordariomycetes</taxon>
        <taxon>Hypocreomycetidae</taxon>
        <taxon>Glomerellales</taxon>
        <taxon>Glomerellaceae</taxon>
        <taxon>Colletotrichum</taxon>
    </lineage>
</organism>
<dbReference type="SMART" id="SM00360">
    <property type="entry name" value="RRM"/>
    <property type="match status" value="1"/>
</dbReference>
<dbReference type="STRING" id="708187.A0A1Q8RPD3"/>
<dbReference type="GO" id="GO:0031124">
    <property type="term" value="P:mRNA 3'-end processing"/>
    <property type="evidence" value="ECO:0007669"/>
    <property type="project" value="UniProtKB-ARBA"/>
</dbReference>
<evidence type="ECO:0000256" key="8">
    <source>
        <dbReference type="SAM" id="MobiDB-lite"/>
    </source>
</evidence>
<dbReference type="Pfam" id="PF21380">
    <property type="entry name" value="Nrd1-Seb1_dom2"/>
    <property type="match status" value="1"/>
</dbReference>
<feature type="compositionally biased region" description="Basic and acidic residues" evidence="8">
    <location>
        <begin position="441"/>
        <end position="471"/>
    </location>
</feature>
<dbReference type="GO" id="GO:0031126">
    <property type="term" value="P:sno(s)RNA 3'-end processing"/>
    <property type="evidence" value="ECO:0007669"/>
    <property type="project" value="UniProtKB-ARBA"/>
</dbReference>
<feature type="region of interest" description="Disordered" evidence="8">
    <location>
        <begin position="627"/>
        <end position="718"/>
    </location>
</feature>
<dbReference type="Gene3D" id="1.25.40.90">
    <property type="match status" value="1"/>
</dbReference>
<dbReference type="SUPFAM" id="SSF54928">
    <property type="entry name" value="RNA-binding domain, RBD"/>
    <property type="match status" value="1"/>
</dbReference>
<dbReference type="SUPFAM" id="SSF48464">
    <property type="entry name" value="ENTH/VHS domain"/>
    <property type="match status" value="1"/>
</dbReference>
<keyword evidence="3" id="KW-0747">Spliceosome</keyword>
<dbReference type="GO" id="GO:0006369">
    <property type="term" value="P:termination of RNA polymerase II transcription"/>
    <property type="evidence" value="ECO:0007669"/>
    <property type="project" value="UniProtKB-ARBA"/>
</dbReference>
<dbReference type="FunFam" id="1.25.40.90:FF:000026">
    <property type="entry name" value="RNA binding protein Nrd1"/>
    <property type="match status" value="1"/>
</dbReference>
<dbReference type="InterPro" id="IPR000504">
    <property type="entry name" value="RRM_dom"/>
</dbReference>
<keyword evidence="4 7" id="KW-0694">RNA-binding</keyword>
<evidence type="ECO:0000313" key="12">
    <source>
        <dbReference type="Proteomes" id="UP000186583"/>
    </source>
</evidence>